<dbReference type="Gene3D" id="3.30.470.20">
    <property type="entry name" value="ATP-grasp fold, B domain"/>
    <property type="match status" value="1"/>
</dbReference>
<evidence type="ECO:0000256" key="3">
    <source>
        <dbReference type="ARBA" id="ARBA00022840"/>
    </source>
</evidence>
<evidence type="ECO:0000256" key="2">
    <source>
        <dbReference type="ARBA" id="ARBA00022741"/>
    </source>
</evidence>
<keyword evidence="7" id="KW-1185">Reference proteome</keyword>
<dbReference type="PANTHER" id="PTHR43585">
    <property type="entry name" value="FUMIPYRROLE BIOSYNTHESIS PROTEIN C"/>
    <property type="match status" value="1"/>
</dbReference>
<evidence type="ECO:0000259" key="5">
    <source>
        <dbReference type="PROSITE" id="PS50975"/>
    </source>
</evidence>
<keyword evidence="2 4" id="KW-0547">Nucleotide-binding</keyword>
<dbReference type="OrthoDB" id="24041at2"/>
<dbReference type="GO" id="GO:0046872">
    <property type="term" value="F:metal ion binding"/>
    <property type="evidence" value="ECO:0007669"/>
    <property type="project" value="InterPro"/>
</dbReference>
<accession>Q0RMR4</accession>
<evidence type="ECO:0000256" key="4">
    <source>
        <dbReference type="PROSITE-ProRule" id="PRU00409"/>
    </source>
</evidence>
<dbReference type="PROSITE" id="PS50975">
    <property type="entry name" value="ATP_GRASP"/>
    <property type="match status" value="1"/>
</dbReference>
<evidence type="ECO:0000313" key="6">
    <source>
        <dbReference type="EMBL" id="CAJ61183.1"/>
    </source>
</evidence>
<name>Q0RMR4_FRAAA</name>
<dbReference type="GO" id="GO:0016874">
    <property type="term" value="F:ligase activity"/>
    <property type="evidence" value="ECO:0007669"/>
    <property type="project" value="UniProtKB-KW"/>
</dbReference>
<reference evidence="6 7" key="1">
    <citation type="journal article" date="2007" name="Genome Res.">
        <title>Genome characteristics of facultatively symbiotic Frankia sp. strains reflect host range and host plant biogeography.</title>
        <authorList>
            <person name="Normand P."/>
            <person name="Lapierre P."/>
            <person name="Tisa L.S."/>
            <person name="Gogarten J.P."/>
            <person name="Alloisio N."/>
            <person name="Bagnarol E."/>
            <person name="Bassi C.A."/>
            <person name="Berry A.M."/>
            <person name="Bickhart D.M."/>
            <person name="Choisne N."/>
            <person name="Couloux A."/>
            <person name="Cournoyer B."/>
            <person name="Cruveiller S."/>
            <person name="Daubin V."/>
            <person name="Demange N."/>
            <person name="Francino M.P."/>
            <person name="Goltsman E."/>
            <person name="Huang Y."/>
            <person name="Kopp O.R."/>
            <person name="Labarre L."/>
            <person name="Lapidus A."/>
            <person name="Lavire C."/>
            <person name="Marechal J."/>
            <person name="Martinez M."/>
            <person name="Mastronunzio J.E."/>
            <person name="Mullin B.C."/>
            <person name="Niemann J."/>
            <person name="Pujic P."/>
            <person name="Rawnsley T."/>
            <person name="Rouy Z."/>
            <person name="Schenowitz C."/>
            <person name="Sellstedt A."/>
            <person name="Tavares F."/>
            <person name="Tomkins J.P."/>
            <person name="Vallenet D."/>
            <person name="Valverde C."/>
            <person name="Wall L.G."/>
            <person name="Wang Y."/>
            <person name="Medigue C."/>
            <person name="Benson D.R."/>
        </authorList>
    </citation>
    <scope>NUCLEOTIDE SEQUENCE [LARGE SCALE GENOMIC DNA]</scope>
    <source>
        <strain evidence="7">DSM 45986 / CECT 9034 / ACN14a</strain>
    </source>
</reference>
<protein>
    <recommendedName>
        <fullName evidence="5">ATP-grasp domain-containing protein</fullName>
    </recommendedName>
</protein>
<sequence length="455" mass="48286">MPERFVGPTAARRLSIRAGANGGIVPADDRPAALLLGADWPAPLGEDIAGRALLEGRARGVWTHVTDRTRSLAAAATLRELADVCSAVDFARTDEWVAWARSMVAGGARFDMVFDVGSRSQQMVAEVAAEIGAPGNAPKAVELIADKDRCRAALSAAGFVQPRFRLCADRAEAAEFLRDTRSPCIVKPRRSAGGNTVSLVRRPADLTAALARLPSDEELLVEQFVGGREFSAEGVFLDGEPRTLAIAEKELGPGPRMRTRARVLPADLPADDLALVESTVVAALRSLSLSFGAFHVDLTLTDAGVVLGTVKARLGGGWTHVLLAHAIPDLELFGLIYGDALGQSRDAQPLVPQRAAAVRFLTGPLGRFVLVEEWRRVLDHPAVLRAELFVEPGALVDPEDGGYVGMILVAAPTPGEAAALAADLARSTRVVVEPIQTAADDSVYSEVRRIVDTEA</sequence>
<evidence type="ECO:0000313" key="7">
    <source>
        <dbReference type="Proteomes" id="UP000000657"/>
    </source>
</evidence>
<organism evidence="6 7">
    <name type="scientific">Frankia alni (strain DSM 45986 / CECT 9034 / ACN14a)</name>
    <dbReference type="NCBI Taxonomy" id="326424"/>
    <lineage>
        <taxon>Bacteria</taxon>
        <taxon>Bacillati</taxon>
        <taxon>Actinomycetota</taxon>
        <taxon>Actinomycetes</taxon>
        <taxon>Frankiales</taxon>
        <taxon>Frankiaceae</taxon>
        <taxon>Frankia</taxon>
    </lineage>
</organism>
<dbReference type="eggNOG" id="COG0189">
    <property type="taxonomic scope" value="Bacteria"/>
</dbReference>
<dbReference type="Proteomes" id="UP000000657">
    <property type="component" value="Chromosome"/>
</dbReference>
<dbReference type="STRING" id="326424.FRAAL2536"/>
<dbReference type="PANTHER" id="PTHR43585:SF2">
    <property type="entry name" value="ATP-GRASP ENZYME FSQD"/>
    <property type="match status" value="1"/>
</dbReference>
<dbReference type="InterPro" id="IPR052032">
    <property type="entry name" value="ATP-dep_AA_Ligase"/>
</dbReference>
<evidence type="ECO:0000256" key="1">
    <source>
        <dbReference type="ARBA" id="ARBA00022598"/>
    </source>
</evidence>
<proteinExistence type="predicted"/>
<feature type="domain" description="ATP-grasp" evidence="5">
    <location>
        <begin position="151"/>
        <end position="341"/>
    </location>
</feature>
<dbReference type="InterPro" id="IPR011761">
    <property type="entry name" value="ATP-grasp"/>
</dbReference>
<dbReference type="RefSeq" id="WP_011603693.1">
    <property type="nucleotide sequence ID" value="NC_008278.1"/>
</dbReference>
<dbReference type="EMBL" id="CT573213">
    <property type="protein sequence ID" value="CAJ61183.1"/>
    <property type="molecule type" value="Genomic_DNA"/>
</dbReference>
<dbReference type="KEGG" id="fal:FRAAL2536"/>
<gene>
    <name evidence="6" type="ordered locus">FRAAL2536</name>
</gene>
<dbReference type="SUPFAM" id="SSF56059">
    <property type="entry name" value="Glutathione synthetase ATP-binding domain-like"/>
    <property type="match status" value="1"/>
</dbReference>
<dbReference type="Pfam" id="PF18603">
    <property type="entry name" value="LAL_C2"/>
    <property type="match status" value="1"/>
</dbReference>
<dbReference type="GO" id="GO:0005524">
    <property type="term" value="F:ATP binding"/>
    <property type="evidence" value="ECO:0007669"/>
    <property type="project" value="UniProtKB-UniRule"/>
</dbReference>
<keyword evidence="3 4" id="KW-0067">ATP-binding</keyword>
<dbReference type="AlphaFoldDB" id="Q0RMR4"/>
<dbReference type="HOGENOM" id="CLU_029016_6_3_11"/>
<dbReference type="InterPro" id="IPR040570">
    <property type="entry name" value="LAL_C2"/>
</dbReference>
<keyword evidence="1" id="KW-0436">Ligase</keyword>
<dbReference type="Pfam" id="PF13535">
    <property type="entry name" value="ATP-grasp_4"/>
    <property type="match status" value="1"/>
</dbReference>